<keyword evidence="12 13" id="KW-0472">Membrane</keyword>
<dbReference type="EMBL" id="AEEH01000047">
    <property type="protein sequence ID" value="EFM24935.1"/>
    <property type="molecule type" value="Genomic_DNA"/>
</dbReference>
<keyword evidence="5" id="KW-0645">Protease</keyword>
<evidence type="ECO:0000256" key="3">
    <source>
        <dbReference type="ARBA" id="ARBA00007931"/>
    </source>
</evidence>
<evidence type="ECO:0000313" key="15">
    <source>
        <dbReference type="EMBL" id="EFM24935.1"/>
    </source>
</evidence>
<feature type="transmembrane region" description="Helical" evidence="13">
    <location>
        <begin position="127"/>
        <end position="149"/>
    </location>
</feature>
<evidence type="ECO:0000313" key="16">
    <source>
        <dbReference type="Proteomes" id="UP000003280"/>
    </source>
</evidence>
<keyword evidence="9" id="KW-0862">Zinc</keyword>
<dbReference type="GO" id="GO:0005886">
    <property type="term" value="C:plasma membrane"/>
    <property type="evidence" value="ECO:0007669"/>
    <property type="project" value="UniProtKB-SubCell"/>
</dbReference>
<dbReference type="PANTHER" id="PTHR35864:SF1">
    <property type="entry name" value="ZINC METALLOPROTEASE YWHC-RELATED"/>
    <property type="match status" value="1"/>
</dbReference>
<evidence type="ECO:0000256" key="8">
    <source>
        <dbReference type="ARBA" id="ARBA00022801"/>
    </source>
</evidence>
<evidence type="ECO:0000256" key="2">
    <source>
        <dbReference type="ARBA" id="ARBA00004651"/>
    </source>
</evidence>
<evidence type="ECO:0000256" key="12">
    <source>
        <dbReference type="ARBA" id="ARBA00023136"/>
    </source>
</evidence>
<accession>E0NMW7</accession>
<evidence type="ECO:0000256" key="13">
    <source>
        <dbReference type="SAM" id="Phobius"/>
    </source>
</evidence>
<dbReference type="GO" id="GO:0006508">
    <property type="term" value="P:proteolysis"/>
    <property type="evidence" value="ECO:0007669"/>
    <property type="project" value="UniProtKB-KW"/>
</dbReference>
<keyword evidence="7" id="KW-0479">Metal-binding</keyword>
<keyword evidence="16" id="KW-1185">Reference proteome</keyword>
<evidence type="ECO:0000256" key="10">
    <source>
        <dbReference type="ARBA" id="ARBA00022989"/>
    </source>
</evidence>
<dbReference type="Proteomes" id="UP000003280">
    <property type="component" value="Unassembled WGS sequence"/>
</dbReference>
<evidence type="ECO:0000256" key="6">
    <source>
        <dbReference type="ARBA" id="ARBA00022692"/>
    </source>
</evidence>
<evidence type="ECO:0000256" key="5">
    <source>
        <dbReference type="ARBA" id="ARBA00022670"/>
    </source>
</evidence>
<dbReference type="Pfam" id="PF02163">
    <property type="entry name" value="Peptidase_M50"/>
    <property type="match status" value="1"/>
</dbReference>
<dbReference type="HOGENOM" id="CLU_086979_1_1_9"/>
<dbReference type="InterPro" id="IPR008915">
    <property type="entry name" value="Peptidase_M50"/>
</dbReference>
<feature type="transmembrane region" description="Helical" evidence="13">
    <location>
        <begin position="170"/>
        <end position="188"/>
    </location>
</feature>
<evidence type="ECO:0000256" key="7">
    <source>
        <dbReference type="ARBA" id="ARBA00022723"/>
    </source>
</evidence>
<dbReference type="GO" id="GO:0008237">
    <property type="term" value="F:metallopeptidase activity"/>
    <property type="evidence" value="ECO:0007669"/>
    <property type="project" value="UniProtKB-KW"/>
</dbReference>
<feature type="transmembrane region" description="Helical" evidence="13">
    <location>
        <begin position="90"/>
        <end position="115"/>
    </location>
</feature>
<comment type="similarity">
    <text evidence="3">Belongs to the peptidase M50B family.</text>
</comment>
<keyword evidence="6 13" id="KW-0812">Transmembrane</keyword>
<dbReference type="GO" id="GO:0046872">
    <property type="term" value="F:metal ion binding"/>
    <property type="evidence" value="ECO:0007669"/>
    <property type="project" value="UniProtKB-KW"/>
</dbReference>
<reference evidence="15 16" key="1">
    <citation type="submission" date="2010-07" db="EMBL/GenBank/DDBJ databases">
        <authorList>
            <person name="Muzny D."/>
            <person name="Qin X."/>
            <person name="Deng J."/>
            <person name="Jiang H."/>
            <person name="Liu Y."/>
            <person name="Qu J."/>
            <person name="Song X.-Z."/>
            <person name="Zhang L."/>
            <person name="Thornton R."/>
            <person name="Coyle M."/>
            <person name="Francisco L."/>
            <person name="Jackson L."/>
            <person name="Javaid M."/>
            <person name="Korchina V."/>
            <person name="Kovar C."/>
            <person name="Mata R."/>
            <person name="Mathew T."/>
            <person name="Ngo R."/>
            <person name="Nguyen L."/>
            <person name="Nguyen N."/>
            <person name="Okwuonu G."/>
            <person name="Ongeri F."/>
            <person name="Pham C."/>
            <person name="Simmons D."/>
            <person name="Wilczek-Boney K."/>
            <person name="Hale W."/>
            <person name="Jakkamsetti A."/>
            <person name="Pham P."/>
            <person name="Ruth R."/>
            <person name="San Lucas F."/>
            <person name="Warren J."/>
            <person name="Zhang J."/>
            <person name="Zhao Z."/>
            <person name="Zhou C."/>
            <person name="Zhu D."/>
            <person name="Lee S."/>
            <person name="Bess C."/>
            <person name="Blankenburg K."/>
            <person name="Forbes L."/>
            <person name="Fu Q."/>
            <person name="Gubbala S."/>
            <person name="Hirani K."/>
            <person name="Jayaseelan J.C."/>
            <person name="Lara F."/>
            <person name="Munidasa M."/>
            <person name="Palculict T."/>
            <person name="Patil S."/>
            <person name="Pu L.-L."/>
            <person name="Saada N."/>
            <person name="Tang L."/>
            <person name="Weissenberger G."/>
            <person name="Zhu Y."/>
            <person name="Hemphill L."/>
            <person name="Shang Y."/>
            <person name="Youmans B."/>
            <person name="Ayvaz T."/>
            <person name="Ross M."/>
            <person name="Santibanez J."/>
            <person name="Aqrawi P."/>
            <person name="Gross S."/>
            <person name="Joshi V."/>
            <person name="Fowler G."/>
            <person name="Nazareth L."/>
            <person name="Reid J."/>
            <person name="Worley K."/>
            <person name="Petrosino J."/>
            <person name="Highlander S."/>
            <person name="Gibbs R."/>
        </authorList>
    </citation>
    <scope>NUCLEOTIDE SEQUENCE [LARGE SCALE GENOMIC DNA]</scope>
    <source>
        <strain evidence="15 16">ATCC BAA-1640</strain>
    </source>
</reference>
<keyword evidence="4" id="KW-1003">Cell membrane</keyword>
<organism evidence="15 16">
    <name type="scientific">Peptoniphilus duerdenii ATCC BAA-1640</name>
    <dbReference type="NCBI Taxonomy" id="862517"/>
    <lineage>
        <taxon>Bacteria</taxon>
        <taxon>Bacillati</taxon>
        <taxon>Bacillota</taxon>
        <taxon>Tissierellia</taxon>
        <taxon>Tissierellales</taxon>
        <taxon>Peptoniphilaceae</taxon>
        <taxon>Peptoniphilus</taxon>
    </lineage>
</organism>
<dbReference type="CDD" id="cd06158">
    <property type="entry name" value="S2P-M50_like_1"/>
    <property type="match status" value="1"/>
</dbReference>
<feature type="transmembrane region" description="Helical" evidence="13">
    <location>
        <begin position="12"/>
        <end position="32"/>
    </location>
</feature>
<evidence type="ECO:0000256" key="4">
    <source>
        <dbReference type="ARBA" id="ARBA00022475"/>
    </source>
</evidence>
<evidence type="ECO:0000256" key="11">
    <source>
        <dbReference type="ARBA" id="ARBA00023049"/>
    </source>
</evidence>
<keyword evidence="8 15" id="KW-0378">Hydrolase</keyword>
<dbReference type="AlphaFoldDB" id="E0NMW7"/>
<dbReference type="InterPro" id="IPR044537">
    <property type="entry name" value="Rip2-like"/>
</dbReference>
<protein>
    <submittedName>
        <fullName evidence="15">Peptidase, M50 family</fullName>
        <ecNumber evidence="15">3.4.24.-</ecNumber>
    </submittedName>
</protein>
<proteinExistence type="inferred from homology"/>
<dbReference type="OrthoDB" id="9800627at2"/>
<keyword evidence="10 13" id="KW-1133">Transmembrane helix</keyword>
<comment type="caution">
    <text evidence="15">The sequence shown here is derived from an EMBL/GenBank/DDBJ whole genome shotgun (WGS) entry which is preliminary data.</text>
</comment>
<dbReference type="RefSeq" id="WP_008902296.1">
    <property type="nucleotide sequence ID" value="NZ_GL397071.1"/>
</dbReference>
<dbReference type="EC" id="3.4.24.-" evidence="15"/>
<comment type="cofactor">
    <cofactor evidence="1">
        <name>Zn(2+)</name>
        <dbReference type="ChEBI" id="CHEBI:29105"/>
    </cofactor>
</comment>
<keyword evidence="11" id="KW-0482">Metalloprotease</keyword>
<dbReference type="eggNOG" id="COG1994">
    <property type="taxonomic scope" value="Bacteria"/>
</dbReference>
<evidence type="ECO:0000259" key="14">
    <source>
        <dbReference type="Pfam" id="PF02163"/>
    </source>
</evidence>
<gene>
    <name evidence="15" type="primary">spoIVFB</name>
    <name evidence="15" type="ORF">HMPREF9225_1506</name>
</gene>
<dbReference type="PANTHER" id="PTHR35864">
    <property type="entry name" value="ZINC METALLOPROTEASE MJ0611-RELATED"/>
    <property type="match status" value="1"/>
</dbReference>
<name>E0NMW7_9FIRM</name>
<dbReference type="InterPro" id="IPR052348">
    <property type="entry name" value="Metallopeptidase_M50B"/>
</dbReference>
<evidence type="ECO:0000256" key="9">
    <source>
        <dbReference type="ARBA" id="ARBA00022833"/>
    </source>
</evidence>
<sequence length="215" mass="24323">MGILTPDIKDFLVTAIALMFVIIPHEIAHGYASYMLGDSTAKDDGRLSLNPLNHIDPLGILAMVIFRFGWAKAVPINMSKIKGNKNIGMFIISIAGVVTNFVFAFLFAIIYAYLMVKNSGYELLNRFVMMVMWYNVMLGVFNLVPLPPLDGSKILLSFMPDDTKYLVYKYERYFYFALFILVMTGVVSKIISPIIMSIVNFFFNIGVKIWVTILV</sequence>
<comment type="subcellular location">
    <subcellularLocation>
        <location evidence="2">Cell membrane</location>
        <topology evidence="2">Multi-pass membrane protein</topology>
    </subcellularLocation>
</comment>
<feature type="transmembrane region" description="Helical" evidence="13">
    <location>
        <begin position="52"/>
        <end position="70"/>
    </location>
</feature>
<evidence type="ECO:0000256" key="1">
    <source>
        <dbReference type="ARBA" id="ARBA00001947"/>
    </source>
</evidence>
<dbReference type="STRING" id="862517.HMPREF9225_1506"/>
<feature type="domain" description="Peptidase M50" evidence="14">
    <location>
        <begin position="124"/>
        <end position="183"/>
    </location>
</feature>